<evidence type="ECO:0000256" key="3">
    <source>
        <dbReference type="ARBA" id="ARBA00023157"/>
    </source>
</evidence>
<dbReference type="GO" id="GO:0016491">
    <property type="term" value="F:oxidoreductase activity"/>
    <property type="evidence" value="ECO:0007669"/>
    <property type="project" value="InterPro"/>
</dbReference>
<dbReference type="InterPro" id="IPR017937">
    <property type="entry name" value="Thioredoxin_CS"/>
</dbReference>
<dbReference type="PROSITE" id="PS51352">
    <property type="entry name" value="THIOREDOXIN_2"/>
    <property type="match status" value="1"/>
</dbReference>
<dbReference type="EMBL" id="VNIB01000002">
    <property type="protein sequence ID" value="TYO99489.1"/>
    <property type="molecule type" value="Genomic_DNA"/>
</dbReference>
<keyword evidence="4" id="KW-0676">Redox-active center</keyword>
<dbReference type="GO" id="GO:0030313">
    <property type="term" value="C:cell envelope"/>
    <property type="evidence" value="ECO:0007669"/>
    <property type="project" value="UniProtKB-SubCell"/>
</dbReference>
<dbReference type="GO" id="GO:0017004">
    <property type="term" value="P:cytochrome complex assembly"/>
    <property type="evidence" value="ECO:0007669"/>
    <property type="project" value="UniProtKB-KW"/>
</dbReference>
<dbReference type="AlphaFoldDB" id="A0A5D3WLX5"/>
<evidence type="ECO:0000259" key="6">
    <source>
        <dbReference type="PROSITE" id="PS51352"/>
    </source>
</evidence>
<sequence>MRSLLTLLVSAIVLLSPLTAVAGSPRPDKAPGGAVLVGRTAPEIDLETVDGGRMSLSSLRGKVVLVNFWATWCPPCKQEMPSMERLYARLHDRGLEILAVNIEADGKDVLPGFLRKHPHTFPVLMDVDGEAQSAYGVFRFPETFVVDKQGKIVQHIIGGRDWAARSMVTFLTSLLEK</sequence>
<evidence type="ECO:0000313" key="8">
    <source>
        <dbReference type="Proteomes" id="UP000324159"/>
    </source>
</evidence>
<dbReference type="Gene3D" id="3.40.30.10">
    <property type="entry name" value="Glutaredoxin"/>
    <property type="match status" value="1"/>
</dbReference>
<dbReference type="CDD" id="cd02966">
    <property type="entry name" value="TlpA_like_family"/>
    <property type="match status" value="1"/>
</dbReference>
<dbReference type="PANTHER" id="PTHR42852">
    <property type="entry name" value="THIOL:DISULFIDE INTERCHANGE PROTEIN DSBE"/>
    <property type="match status" value="1"/>
</dbReference>
<dbReference type="InterPro" id="IPR050553">
    <property type="entry name" value="Thioredoxin_ResA/DsbE_sf"/>
</dbReference>
<proteinExistence type="predicted"/>
<keyword evidence="2" id="KW-0201">Cytochrome c-type biogenesis</keyword>
<gene>
    <name evidence="7" type="ORF">EDC39_10211</name>
</gene>
<protein>
    <submittedName>
        <fullName evidence="7">Peroxiredoxin</fullName>
    </submittedName>
</protein>
<evidence type="ECO:0000256" key="4">
    <source>
        <dbReference type="ARBA" id="ARBA00023284"/>
    </source>
</evidence>
<dbReference type="SUPFAM" id="SSF52833">
    <property type="entry name" value="Thioredoxin-like"/>
    <property type="match status" value="1"/>
</dbReference>
<organism evidence="7 8">
    <name type="scientific">Geothermobacter ehrlichii</name>
    <dbReference type="NCBI Taxonomy" id="213224"/>
    <lineage>
        <taxon>Bacteria</taxon>
        <taxon>Pseudomonadati</taxon>
        <taxon>Thermodesulfobacteriota</taxon>
        <taxon>Desulfuromonadia</taxon>
        <taxon>Desulfuromonadales</taxon>
        <taxon>Geothermobacteraceae</taxon>
        <taxon>Geothermobacter</taxon>
    </lineage>
</organism>
<evidence type="ECO:0000256" key="2">
    <source>
        <dbReference type="ARBA" id="ARBA00022748"/>
    </source>
</evidence>
<dbReference type="PROSITE" id="PS00194">
    <property type="entry name" value="THIOREDOXIN_1"/>
    <property type="match status" value="1"/>
</dbReference>
<dbReference type="InterPro" id="IPR000866">
    <property type="entry name" value="AhpC/TSA"/>
</dbReference>
<accession>A0A5D3WLX5</accession>
<dbReference type="PANTHER" id="PTHR42852:SF6">
    <property type="entry name" value="THIOL:DISULFIDE INTERCHANGE PROTEIN DSBE"/>
    <property type="match status" value="1"/>
</dbReference>
<comment type="caution">
    <text evidence="7">The sequence shown here is derived from an EMBL/GenBank/DDBJ whole genome shotgun (WGS) entry which is preliminary data.</text>
</comment>
<feature type="domain" description="Thioredoxin" evidence="6">
    <location>
        <begin position="35"/>
        <end position="176"/>
    </location>
</feature>
<dbReference type="OrthoDB" id="9813820at2"/>
<comment type="subcellular location">
    <subcellularLocation>
        <location evidence="1">Cell envelope</location>
    </subcellularLocation>
</comment>
<evidence type="ECO:0000256" key="1">
    <source>
        <dbReference type="ARBA" id="ARBA00004196"/>
    </source>
</evidence>
<dbReference type="InterPro" id="IPR036249">
    <property type="entry name" value="Thioredoxin-like_sf"/>
</dbReference>
<feature type="signal peptide" evidence="5">
    <location>
        <begin position="1"/>
        <end position="22"/>
    </location>
</feature>
<keyword evidence="5" id="KW-0732">Signal</keyword>
<name>A0A5D3WLX5_9BACT</name>
<dbReference type="Pfam" id="PF00578">
    <property type="entry name" value="AhpC-TSA"/>
    <property type="match status" value="1"/>
</dbReference>
<dbReference type="RefSeq" id="WP_148894643.1">
    <property type="nucleotide sequence ID" value="NZ_VNIB01000002.1"/>
</dbReference>
<evidence type="ECO:0000313" key="7">
    <source>
        <dbReference type="EMBL" id="TYO99489.1"/>
    </source>
</evidence>
<dbReference type="GO" id="GO:0016209">
    <property type="term" value="F:antioxidant activity"/>
    <property type="evidence" value="ECO:0007669"/>
    <property type="project" value="InterPro"/>
</dbReference>
<dbReference type="InterPro" id="IPR013766">
    <property type="entry name" value="Thioredoxin_domain"/>
</dbReference>
<feature type="chain" id="PRO_5022988793" evidence="5">
    <location>
        <begin position="23"/>
        <end position="177"/>
    </location>
</feature>
<keyword evidence="3" id="KW-1015">Disulfide bond</keyword>
<dbReference type="Proteomes" id="UP000324159">
    <property type="component" value="Unassembled WGS sequence"/>
</dbReference>
<keyword evidence="8" id="KW-1185">Reference proteome</keyword>
<evidence type="ECO:0000256" key="5">
    <source>
        <dbReference type="SAM" id="SignalP"/>
    </source>
</evidence>
<reference evidence="7 8" key="1">
    <citation type="submission" date="2019-07" db="EMBL/GenBank/DDBJ databases">
        <title>Genomic Encyclopedia of Type Strains, Phase IV (KMG-IV): sequencing the most valuable type-strain genomes for metagenomic binning, comparative biology and taxonomic classification.</title>
        <authorList>
            <person name="Goeker M."/>
        </authorList>
    </citation>
    <scope>NUCLEOTIDE SEQUENCE [LARGE SCALE GENOMIC DNA]</scope>
    <source>
        <strain evidence="7 8">SS015</strain>
    </source>
</reference>